<evidence type="ECO:0000256" key="4">
    <source>
        <dbReference type="ARBA" id="ARBA00022723"/>
    </source>
</evidence>
<keyword evidence="3 8" id="KW-0349">Heme</keyword>
<dbReference type="EMBL" id="CAXLJM020000013">
    <property type="protein sequence ID" value="CAL8078968.1"/>
    <property type="molecule type" value="Genomic_DNA"/>
</dbReference>
<evidence type="ECO:0000256" key="8">
    <source>
        <dbReference type="RuleBase" id="RU000461"/>
    </source>
</evidence>
<sequence>MIIEVFLTLSSLLLLWIMVTRRKHGLPPGPMPFPIIGNLPQLALSGAKRPYTAFHNLAKKHGDIMTLRMGSADVVVLSSYEVMRDVLGKEEWSGRIFEESLKARYLNQRLGILFLEGEAYKDQRRFLLRHLKDLGFGKKDAMESMISVELQELTSRLRQRMADGKQAVVCMHNYFNLSVLNVLWTMIAGTRYSHDDEKLLTLIEHVDMLMKCGSVGNLSSMFPILRKIAPKLTGEEKQLEAYRVLQNFLRELIQERKQIQGKEEDSNPENCFLDIYLQEINKFQGDSSSLYTEDQLVMLCFDMLLAGSETTSNSLCFAILYMMLYPQVQDKVYKELVDVVGRTSHISLENRNKLPYTQAVLMEVLRISNVSPAAIPHTIMGRDAIYRDYKIPKDTIVMINLYSVHMNKEHWTDPEVFRPERFLDSGNMLNKDEHLIPFGVGKRICLGESLAQSSLFLYFTTLIMNFKFETVPGHLNPSDEPVLGFTLSPMPYNAVVSCRS</sequence>
<dbReference type="Proteomes" id="UP001642540">
    <property type="component" value="Unassembled WGS sequence"/>
</dbReference>
<dbReference type="InterPro" id="IPR002401">
    <property type="entry name" value="Cyt_P450_E_grp-I"/>
</dbReference>
<dbReference type="InterPro" id="IPR036396">
    <property type="entry name" value="Cyt_P450_sf"/>
</dbReference>
<feature type="chain" id="PRO_5045478320" description="Methyl farnesoate epoxidase" evidence="9">
    <location>
        <begin position="26"/>
        <end position="500"/>
    </location>
</feature>
<dbReference type="InterPro" id="IPR001128">
    <property type="entry name" value="Cyt_P450"/>
</dbReference>
<organism evidence="10 11">
    <name type="scientific">Orchesella dallaii</name>
    <dbReference type="NCBI Taxonomy" id="48710"/>
    <lineage>
        <taxon>Eukaryota</taxon>
        <taxon>Metazoa</taxon>
        <taxon>Ecdysozoa</taxon>
        <taxon>Arthropoda</taxon>
        <taxon>Hexapoda</taxon>
        <taxon>Collembola</taxon>
        <taxon>Entomobryomorpha</taxon>
        <taxon>Entomobryoidea</taxon>
        <taxon>Orchesellidae</taxon>
        <taxon>Orchesellinae</taxon>
        <taxon>Orchesella</taxon>
    </lineage>
</organism>
<evidence type="ECO:0000256" key="2">
    <source>
        <dbReference type="ARBA" id="ARBA00010617"/>
    </source>
</evidence>
<comment type="caution">
    <text evidence="10">The sequence shown here is derived from an EMBL/GenBank/DDBJ whole genome shotgun (WGS) entry which is preliminary data.</text>
</comment>
<dbReference type="SUPFAM" id="SSF48264">
    <property type="entry name" value="Cytochrome P450"/>
    <property type="match status" value="1"/>
</dbReference>
<dbReference type="InterPro" id="IPR050182">
    <property type="entry name" value="Cytochrome_P450_fam2"/>
</dbReference>
<evidence type="ECO:0008006" key="12">
    <source>
        <dbReference type="Google" id="ProtNLM"/>
    </source>
</evidence>
<keyword evidence="9" id="KW-0732">Signal</keyword>
<comment type="cofactor">
    <cofactor evidence="1">
        <name>heme</name>
        <dbReference type="ChEBI" id="CHEBI:30413"/>
    </cofactor>
</comment>
<name>A0ABP1PXC1_9HEXA</name>
<dbReference type="PROSITE" id="PS00086">
    <property type="entry name" value="CYTOCHROME_P450"/>
    <property type="match status" value="1"/>
</dbReference>
<dbReference type="InterPro" id="IPR017972">
    <property type="entry name" value="Cyt_P450_CS"/>
</dbReference>
<evidence type="ECO:0000256" key="6">
    <source>
        <dbReference type="ARBA" id="ARBA00023004"/>
    </source>
</evidence>
<proteinExistence type="inferred from homology"/>
<evidence type="ECO:0000256" key="7">
    <source>
        <dbReference type="ARBA" id="ARBA00023033"/>
    </source>
</evidence>
<keyword evidence="11" id="KW-1185">Reference proteome</keyword>
<dbReference type="PRINTS" id="PR00463">
    <property type="entry name" value="EP450I"/>
</dbReference>
<feature type="signal peptide" evidence="9">
    <location>
        <begin position="1"/>
        <end position="25"/>
    </location>
</feature>
<evidence type="ECO:0000256" key="1">
    <source>
        <dbReference type="ARBA" id="ARBA00001971"/>
    </source>
</evidence>
<dbReference type="PANTHER" id="PTHR24300:SF376">
    <property type="entry name" value="CYTOCHROME P450 15A1"/>
    <property type="match status" value="1"/>
</dbReference>
<evidence type="ECO:0000256" key="9">
    <source>
        <dbReference type="SAM" id="SignalP"/>
    </source>
</evidence>
<evidence type="ECO:0000313" key="11">
    <source>
        <dbReference type="Proteomes" id="UP001642540"/>
    </source>
</evidence>
<dbReference type="PANTHER" id="PTHR24300">
    <property type="entry name" value="CYTOCHROME P450 508A4-RELATED"/>
    <property type="match status" value="1"/>
</dbReference>
<protein>
    <recommendedName>
        <fullName evidence="12">Methyl farnesoate epoxidase</fullName>
    </recommendedName>
</protein>
<keyword evidence="5 8" id="KW-0560">Oxidoreductase</keyword>
<evidence type="ECO:0000256" key="3">
    <source>
        <dbReference type="ARBA" id="ARBA00022617"/>
    </source>
</evidence>
<keyword evidence="6 8" id="KW-0408">Iron</keyword>
<gene>
    <name evidence="10" type="ORF">ODALV1_LOCUS4241</name>
</gene>
<reference evidence="10 11" key="1">
    <citation type="submission" date="2024-08" db="EMBL/GenBank/DDBJ databases">
        <authorList>
            <person name="Cucini C."/>
            <person name="Frati F."/>
        </authorList>
    </citation>
    <scope>NUCLEOTIDE SEQUENCE [LARGE SCALE GENOMIC DNA]</scope>
</reference>
<keyword evidence="4 8" id="KW-0479">Metal-binding</keyword>
<accession>A0ABP1PXC1</accession>
<comment type="similarity">
    <text evidence="2 8">Belongs to the cytochrome P450 family.</text>
</comment>
<dbReference type="Gene3D" id="1.10.630.10">
    <property type="entry name" value="Cytochrome P450"/>
    <property type="match status" value="1"/>
</dbReference>
<evidence type="ECO:0000256" key="5">
    <source>
        <dbReference type="ARBA" id="ARBA00023002"/>
    </source>
</evidence>
<evidence type="ECO:0000313" key="10">
    <source>
        <dbReference type="EMBL" id="CAL8078968.1"/>
    </source>
</evidence>
<dbReference type="PRINTS" id="PR00385">
    <property type="entry name" value="P450"/>
</dbReference>
<keyword evidence="7 8" id="KW-0503">Monooxygenase</keyword>
<dbReference type="Pfam" id="PF00067">
    <property type="entry name" value="p450"/>
    <property type="match status" value="1"/>
</dbReference>